<dbReference type="Pfam" id="PF09356">
    <property type="entry name" value="Phage_BR0599"/>
    <property type="match status" value="1"/>
</dbReference>
<protein>
    <submittedName>
        <fullName evidence="2 3">Phage protein</fullName>
    </submittedName>
</protein>
<dbReference type="Proteomes" id="UP000276029">
    <property type="component" value="Unassembled WGS sequence"/>
</dbReference>
<dbReference type="InterPro" id="IPR018964">
    <property type="entry name" value="Phage_phiJL001_Gp84_C"/>
</dbReference>
<dbReference type="AlphaFoldDB" id="A0AAD1D387"/>
<dbReference type="RefSeq" id="WP_121051244.1">
    <property type="nucleotide sequence ID" value="NZ_AP018711.1"/>
</dbReference>
<reference evidence="3 5" key="2">
    <citation type="submission" date="2018-10" db="EMBL/GenBank/DDBJ databases">
        <title>Genomic Encyclopedia of Type Strains, Phase IV (KMG-IV): sequencing the most valuable type-strain genomes for metagenomic binning, comparative biology and taxonomic classification.</title>
        <authorList>
            <person name="Goeker M."/>
        </authorList>
    </citation>
    <scope>NUCLEOTIDE SEQUENCE [LARGE SCALE GENOMIC DNA]</scope>
    <source>
        <strain evidence="3 5">DSM 19791</strain>
    </source>
</reference>
<sequence length="277" mass="29301">MRAIPETLAAALEEETTSLAFCWRIERADGAALGFTSHDRPLVVDGMACSPVPGMVPSAVAHADSIEGGGMEVSGALGSGRIRADDIATGRYDRACATLSLVDWSAPTASILLASGEIGDIVRRDDRFEAELKSAHADLDRTPIALCTPECRARLGDARCRVALAPLTHIACVTAVTGAARIETDCALPSSALAYGRLRPLAGALAGLDFEIVASDGVSVDLREAVAARLAPGELVELREGCDRRFSTCRDRFQNKDNFRGEPHVPGTDSVIRYPSL</sequence>
<evidence type="ECO:0000259" key="1">
    <source>
        <dbReference type="Pfam" id="PF09356"/>
    </source>
</evidence>
<accession>A0AAD1D387</accession>
<name>A0AAD1D387_SPHMI</name>
<evidence type="ECO:0000313" key="5">
    <source>
        <dbReference type="Proteomes" id="UP000276029"/>
    </source>
</evidence>
<feature type="domain" description="Bacteriophage phiJL001 Gp84 C-terminal" evidence="1">
    <location>
        <begin position="194"/>
        <end position="269"/>
    </location>
</feature>
<evidence type="ECO:0000313" key="2">
    <source>
        <dbReference type="EMBL" id="BBE32895.1"/>
    </source>
</evidence>
<proteinExistence type="predicted"/>
<evidence type="ECO:0000313" key="3">
    <source>
        <dbReference type="EMBL" id="RKS89139.1"/>
    </source>
</evidence>
<dbReference type="EMBL" id="AP018711">
    <property type="protein sequence ID" value="BBE32895.1"/>
    <property type="molecule type" value="Genomic_DNA"/>
</dbReference>
<dbReference type="EMBL" id="RBWX01000008">
    <property type="protein sequence ID" value="RKS89139.1"/>
    <property type="molecule type" value="Genomic_DNA"/>
</dbReference>
<reference evidence="2 4" key="1">
    <citation type="submission" date="2018-06" db="EMBL/GenBank/DDBJ databases">
        <title>Complete Genome Sequence of the Microcystin-Degrading Bacterium Sphingosinicella microcystinivorans Strain B-9.</title>
        <authorList>
            <person name="Jin H."/>
            <person name="Nishizawa T."/>
            <person name="Guo Y."/>
            <person name="Nishizawa A."/>
            <person name="Park H."/>
            <person name="Kato H."/>
            <person name="Tsuji K."/>
            <person name="Harada K."/>
        </authorList>
    </citation>
    <scope>NUCLEOTIDE SEQUENCE [LARGE SCALE GENOMIC DNA]</scope>
    <source>
        <strain evidence="2 4">B9</strain>
    </source>
</reference>
<dbReference type="Pfam" id="PF09931">
    <property type="entry name" value="Phage_phiJL001_Gp84_N"/>
    <property type="match status" value="1"/>
</dbReference>
<dbReference type="Proteomes" id="UP000275727">
    <property type="component" value="Chromosome"/>
</dbReference>
<dbReference type="KEGG" id="smic:SmB9_05530"/>
<gene>
    <name evidence="3" type="ORF">DFR51_2353</name>
    <name evidence="2" type="ORF">SmB9_05530</name>
</gene>
<dbReference type="InterPro" id="IPR011928">
    <property type="entry name" value="Phage_phiJL001_Gp84"/>
</dbReference>
<evidence type="ECO:0000313" key="4">
    <source>
        <dbReference type="Proteomes" id="UP000275727"/>
    </source>
</evidence>
<keyword evidence="5" id="KW-1185">Reference proteome</keyword>
<dbReference type="NCBIfam" id="TIGR02218">
    <property type="entry name" value="phg_TIGR02218"/>
    <property type="match status" value="1"/>
</dbReference>
<organism evidence="2 4">
    <name type="scientific">Sphingosinicella microcystinivorans</name>
    <dbReference type="NCBI Taxonomy" id="335406"/>
    <lineage>
        <taxon>Bacteria</taxon>
        <taxon>Pseudomonadati</taxon>
        <taxon>Pseudomonadota</taxon>
        <taxon>Alphaproteobacteria</taxon>
        <taxon>Sphingomonadales</taxon>
        <taxon>Sphingosinicellaceae</taxon>
        <taxon>Sphingosinicella</taxon>
    </lineage>
</organism>